<gene>
    <name evidence="2" type="ORF">M1843_06290</name>
</gene>
<reference evidence="2 3" key="1">
    <citation type="submission" date="2022-02" db="EMBL/GenBank/DDBJ databases">
        <title>The car tank lid bacteriome: a reservoir of bacteria with potential in bioremediation of fuel.</title>
        <authorList>
            <person name="Vidal-Verdu A."/>
            <person name="Gomez-Martinez D."/>
            <person name="Latorre-Perez A."/>
            <person name="Pereto J."/>
            <person name="Porcar M."/>
        </authorList>
    </citation>
    <scope>NUCLEOTIDE SEQUENCE [LARGE SCALE GENOMIC DNA]</scope>
    <source>
        <strain evidence="2 3">4D.3</strain>
    </source>
</reference>
<dbReference type="EMBL" id="JALQCY010000002">
    <property type="protein sequence ID" value="MCK9793352.1"/>
    <property type="molecule type" value="Genomic_DNA"/>
</dbReference>
<feature type="transmembrane region" description="Helical" evidence="1">
    <location>
        <begin position="82"/>
        <end position="104"/>
    </location>
</feature>
<keyword evidence="1" id="KW-0472">Membrane</keyword>
<comment type="caution">
    <text evidence="2">The sequence shown here is derived from an EMBL/GenBank/DDBJ whole genome shotgun (WGS) entry which is preliminary data.</text>
</comment>
<organism evidence="2 3">
    <name type="scientific">Isoptericola peretonis</name>
    <dbReference type="NCBI Taxonomy" id="2918523"/>
    <lineage>
        <taxon>Bacteria</taxon>
        <taxon>Bacillati</taxon>
        <taxon>Actinomycetota</taxon>
        <taxon>Actinomycetes</taxon>
        <taxon>Micrococcales</taxon>
        <taxon>Promicromonosporaceae</taxon>
        <taxon>Isoptericola</taxon>
    </lineage>
</organism>
<evidence type="ECO:0000313" key="3">
    <source>
        <dbReference type="Proteomes" id="UP001651050"/>
    </source>
</evidence>
<protein>
    <recommendedName>
        <fullName evidence="4">Energy-coupling factor transport system substrate-specific component</fullName>
    </recommendedName>
</protein>
<evidence type="ECO:0008006" key="4">
    <source>
        <dbReference type="Google" id="ProtNLM"/>
    </source>
</evidence>
<dbReference type="Pfam" id="PF20221">
    <property type="entry name" value="DUF6580"/>
    <property type="match status" value="1"/>
</dbReference>
<dbReference type="RefSeq" id="WP_416343204.1">
    <property type="nucleotide sequence ID" value="NZ_JALQCY010000002.1"/>
</dbReference>
<dbReference type="InterPro" id="IPR046487">
    <property type="entry name" value="DUF6580"/>
</dbReference>
<accession>A0ABT0J1H6</accession>
<evidence type="ECO:0000256" key="1">
    <source>
        <dbReference type="SAM" id="Phobius"/>
    </source>
</evidence>
<keyword evidence="1" id="KW-1133">Transmembrane helix</keyword>
<sequence length="207" mass="21879">MTAPASRLESPLAARELLHRWWRPALAVLLVAGAVVWRLVKTDLGAPPNLELSTAAAFAAAGLLRHRLAMLVPLVVVALSDVLLGNSSVLVFTWTAWAVIGVGARWAGRVRGGGRWLSALGFGVGSSLFFYVWTNAGVWWLGRGTFYPEGLDGLLTSLVAGLPFLRPMLVGNLVLVPLAAGLVALVVRLERAAAHQPGAVPTALPAR</sequence>
<keyword evidence="3" id="KW-1185">Reference proteome</keyword>
<evidence type="ECO:0000313" key="2">
    <source>
        <dbReference type="EMBL" id="MCK9793352.1"/>
    </source>
</evidence>
<feature type="transmembrane region" description="Helical" evidence="1">
    <location>
        <begin position="116"/>
        <end position="133"/>
    </location>
</feature>
<dbReference type="Proteomes" id="UP001651050">
    <property type="component" value="Unassembled WGS sequence"/>
</dbReference>
<keyword evidence="1" id="KW-0812">Transmembrane</keyword>
<name>A0ABT0J1H6_9MICO</name>
<feature type="transmembrane region" description="Helical" evidence="1">
    <location>
        <begin position="164"/>
        <end position="187"/>
    </location>
</feature>
<proteinExistence type="predicted"/>
<feature type="transmembrane region" description="Helical" evidence="1">
    <location>
        <begin position="21"/>
        <end position="40"/>
    </location>
</feature>